<protein>
    <submittedName>
        <fullName evidence="10">Uncharacterized protein</fullName>
    </submittedName>
</protein>
<evidence type="ECO:0000256" key="4">
    <source>
        <dbReference type="ARBA" id="ARBA00022702"/>
    </source>
</evidence>
<organism evidence="10 11">
    <name type="scientific">Pieris macdunnoughi</name>
    <dbReference type="NCBI Taxonomy" id="345717"/>
    <lineage>
        <taxon>Eukaryota</taxon>
        <taxon>Metazoa</taxon>
        <taxon>Ecdysozoa</taxon>
        <taxon>Arthropoda</taxon>
        <taxon>Hexapoda</taxon>
        <taxon>Insecta</taxon>
        <taxon>Pterygota</taxon>
        <taxon>Neoptera</taxon>
        <taxon>Endopterygota</taxon>
        <taxon>Lepidoptera</taxon>
        <taxon>Glossata</taxon>
        <taxon>Ditrysia</taxon>
        <taxon>Papilionoidea</taxon>
        <taxon>Pieridae</taxon>
        <taxon>Pierinae</taxon>
        <taxon>Pieris</taxon>
    </lineage>
</organism>
<evidence type="ECO:0000313" key="10">
    <source>
        <dbReference type="EMBL" id="CAF4859564.1"/>
    </source>
</evidence>
<sequence length="119" mass="14059">MRSTFLDGYKRGNDIYSKQFNTKNTSDYNEYCYVQVLLLTILTLVMLFTLMMVVTSQVTFSRDWTGGKRSDTHVDCGQFTKLCKRFIHDLRQFMSSKKFGKHRKMTEEDDFAVSYDDDK</sequence>
<keyword evidence="9" id="KW-0472">Membrane</keyword>
<dbReference type="Proteomes" id="UP000663880">
    <property type="component" value="Unassembled WGS sequence"/>
</dbReference>
<keyword evidence="8" id="KW-0527">Neuropeptide</keyword>
<keyword evidence="6" id="KW-0027">Amidation</keyword>
<reference evidence="10" key="1">
    <citation type="submission" date="2021-02" db="EMBL/GenBank/DDBJ databases">
        <authorList>
            <person name="Steward A R."/>
        </authorList>
    </citation>
    <scope>NUCLEOTIDE SEQUENCE</scope>
</reference>
<proteinExistence type="inferred from homology"/>
<evidence type="ECO:0000256" key="1">
    <source>
        <dbReference type="ARBA" id="ARBA00004613"/>
    </source>
</evidence>
<keyword evidence="3" id="KW-0964">Secreted</keyword>
<keyword evidence="4" id="KW-0372">Hormone</keyword>
<evidence type="ECO:0000256" key="3">
    <source>
        <dbReference type="ARBA" id="ARBA00022525"/>
    </source>
</evidence>
<keyword evidence="9" id="KW-0812">Transmembrane</keyword>
<comment type="subcellular location">
    <subcellularLocation>
        <location evidence="1">Secreted</location>
    </subcellularLocation>
</comment>
<gene>
    <name evidence="10" type="ORF">PMACD_LOCUS7798</name>
</gene>
<dbReference type="Pfam" id="PF06377">
    <property type="entry name" value="Adipokin_hormo"/>
    <property type="match status" value="1"/>
</dbReference>
<dbReference type="OrthoDB" id="8196018at2759"/>
<dbReference type="GO" id="GO:0005179">
    <property type="term" value="F:hormone activity"/>
    <property type="evidence" value="ECO:0007669"/>
    <property type="project" value="UniProtKB-KW"/>
</dbReference>
<keyword evidence="11" id="KW-1185">Reference proteome</keyword>
<evidence type="ECO:0000256" key="7">
    <source>
        <dbReference type="ARBA" id="ARBA00023283"/>
    </source>
</evidence>
<comment type="caution">
    <text evidence="10">The sequence shown here is derived from an EMBL/GenBank/DDBJ whole genome shotgun (WGS) entry which is preliminary data.</text>
</comment>
<name>A0A821SJR5_9NEOP</name>
<feature type="transmembrane region" description="Helical" evidence="9">
    <location>
        <begin position="33"/>
        <end position="54"/>
    </location>
</feature>
<comment type="similarity">
    <text evidence="2">Belongs to the AKH/HRTH/RPCH family.</text>
</comment>
<dbReference type="GO" id="GO:0005576">
    <property type="term" value="C:extracellular region"/>
    <property type="evidence" value="ECO:0007669"/>
    <property type="project" value="UniProtKB-SubCell"/>
</dbReference>
<dbReference type="EMBL" id="CAJOBZ010000019">
    <property type="protein sequence ID" value="CAF4859564.1"/>
    <property type="molecule type" value="Genomic_DNA"/>
</dbReference>
<keyword evidence="5" id="KW-0732">Signal</keyword>
<dbReference type="InterPro" id="IPR002047">
    <property type="entry name" value="Adipokinetic_hormone_CS"/>
</dbReference>
<keyword evidence="9" id="KW-1133">Transmembrane helix</keyword>
<evidence type="ECO:0000256" key="6">
    <source>
        <dbReference type="ARBA" id="ARBA00022815"/>
    </source>
</evidence>
<evidence type="ECO:0000256" key="5">
    <source>
        <dbReference type="ARBA" id="ARBA00022729"/>
    </source>
</evidence>
<dbReference type="PROSITE" id="PS00256">
    <property type="entry name" value="AKH"/>
    <property type="match status" value="1"/>
</dbReference>
<dbReference type="GO" id="GO:0007218">
    <property type="term" value="P:neuropeptide signaling pathway"/>
    <property type="evidence" value="ECO:0007669"/>
    <property type="project" value="UniProtKB-KW"/>
</dbReference>
<keyword evidence="7" id="KW-0873">Pyrrolidone carboxylic acid</keyword>
<accession>A0A821SJR5</accession>
<evidence type="ECO:0000313" key="11">
    <source>
        <dbReference type="Proteomes" id="UP000663880"/>
    </source>
</evidence>
<evidence type="ECO:0000256" key="9">
    <source>
        <dbReference type="SAM" id="Phobius"/>
    </source>
</evidence>
<evidence type="ECO:0000256" key="2">
    <source>
        <dbReference type="ARBA" id="ARBA00006145"/>
    </source>
</evidence>
<evidence type="ECO:0000256" key="8">
    <source>
        <dbReference type="ARBA" id="ARBA00023320"/>
    </source>
</evidence>
<dbReference type="AlphaFoldDB" id="A0A821SJR5"/>
<dbReference type="InterPro" id="IPR010475">
    <property type="entry name" value="AKH/RPCH_hormone"/>
</dbReference>